<dbReference type="InterPro" id="IPR036388">
    <property type="entry name" value="WH-like_DNA-bd_sf"/>
</dbReference>
<dbReference type="Proteomes" id="UP000234145">
    <property type="component" value="Unassembled WGS sequence"/>
</dbReference>
<comment type="caution">
    <text evidence="8">The sequence shown here is derived from an EMBL/GenBank/DDBJ whole genome shotgun (WGS) entry which is preliminary data.</text>
</comment>
<accession>A0A2H9PC72</accession>
<name>A0A2H9PC72_9BACT</name>
<dbReference type="PANTHER" id="PTHR33602">
    <property type="entry name" value="REGULATORY PROTEIN RECX FAMILY PROTEIN"/>
    <property type="match status" value="1"/>
</dbReference>
<dbReference type="AlphaFoldDB" id="A0A2H9PC72"/>
<evidence type="ECO:0000256" key="3">
    <source>
        <dbReference type="ARBA" id="ARBA00018111"/>
    </source>
</evidence>
<comment type="function">
    <text evidence="5">Modulates RecA activity.</text>
</comment>
<dbReference type="Pfam" id="PF21982">
    <property type="entry name" value="RecX_HTH1"/>
    <property type="match status" value="1"/>
</dbReference>
<dbReference type="InterPro" id="IPR053926">
    <property type="entry name" value="RecX_HTH_1st"/>
</dbReference>
<evidence type="ECO:0000256" key="5">
    <source>
        <dbReference type="HAMAP-Rule" id="MF_01114"/>
    </source>
</evidence>
<comment type="subcellular location">
    <subcellularLocation>
        <location evidence="1 5">Cytoplasm</location>
    </subcellularLocation>
</comment>
<dbReference type="EMBL" id="PFMS01000039">
    <property type="protein sequence ID" value="PIZ16654.1"/>
    <property type="molecule type" value="Genomic_DNA"/>
</dbReference>
<feature type="domain" description="RecX second three-helical" evidence="6">
    <location>
        <begin position="59"/>
        <end position="99"/>
    </location>
</feature>
<reference evidence="9" key="1">
    <citation type="submission" date="2017-09" db="EMBL/GenBank/DDBJ databases">
        <title>Depth-based differentiation of microbial function through sediment-hosted aquifers and enrichment of novel symbionts in the deep terrestrial subsurface.</title>
        <authorList>
            <person name="Probst A.J."/>
            <person name="Ladd B."/>
            <person name="Jarett J.K."/>
            <person name="Geller-Mcgrath D.E."/>
            <person name="Sieber C.M.K."/>
            <person name="Emerson J.B."/>
            <person name="Anantharaman K."/>
            <person name="Thomas B.C."/>
            <person name="Malmstrom R."/>
            <person name="Stieglmeier M."/>
            <person name="Klingl A."/>
            <person name="Woyke T."/>
            <person name="Ryan C.M."/>
            <person name="Banfield J.F."/>
        </authorList>
    </citation>
    <scope>NUCLEOTIDE SEQUENCE [LARGE SCALE GENOMIC DNA]</scope>
</reference>
<evidence type="ECO:0000259" key="7">
    <source>
        <dbReference type="Pfam" id="PF21982"/>
    </source>
</evidence>
<dbReference type="InterPro" id="IPR053924">
    <property type="entry name" value="RecX_HTH_2nd"/>
</dbReference>
<dbReference type="Gene3D" id="1.10.10.10">
    <property type="entry name" value="Winged helix-like DNA-binding domain superfamily/Winged helix DNA-binding domain"/>
    <property type="match status" value="2"/>
</dbReference>
<dbReference type="Pfam" id="PF02631">
    <property type="entry name" value="RecX_HTH2"/>
    <property type="match status" value="1"/>
</dbReference>
<proteinExistence type="inferred from homology"/>
<evidence type="ECO:0000256" key="2">
    <source>
        <dbReference type="ARBA" id="ARBA00009695"/>
    </source>
</evidence>
<evidence type="ECO:0000256" key="1">
    <source>
        <dbReference type="ARBA" id="ARBA00004496"/>
    </source>
</evidence>
<keyword evidence="4 5" id="KW-0963">Cytoplasm</keyword>
<gene>
    <name evidence="5" type="primary">recX</name>
    <name evidence="8" type="ORF">COY51_02175</name>
</gene>
<sequence length="166" mass="19506">MVNNKKNEEERKAREYAFKLLGRRDYASSRLKTKLEKRGYSQGIISRVIKYLVKASLLNDRKFSLNYAYSRLKRKPRGSRVLEYELFKKGISHQLVNEVISSVYNEVSAEVGSPWREEDLIRKVVKKEIGQGRITDEIRRRLCGKLLRLGFSYESIEKVTKSLRTE</sequence>
<evidence type="ECO:0000313" key="8">
    <source>
        <dbReference type="EMBL" id="PIZ16654.1"/>
    </source>
</evidence>
<evidence type="ECO:0000259" key="6">
    <source>
        <dbReference type="Pfam" id="PF02631"/>
    </source>
</evidence>
<dbReference type="PANTHER" id="PTHR33602:SF1">
    <property type="entry name" value="REGULATORY PROTEIN RECX FAMILY PROTEIN"/>
    <property type="match status" value="1"/>
</dbReference>
<dbReference type="GO" id="GO:0005737">
    <property type="term" value="C:cytoplasm"/>
    <property type="evidence" value="ECO:0007669"/>
    <property type="project" value="UniProtKB-SubCell"/>
</dbReference>
<protein>
    <recommendedName>
        <fullName evidence="3 5">Regulatory protein RecX</fullName>
    </recommendedName>
</protein>
<evidence type="ECO:0000256" key="4">
    <source>
        <dbReference type="ARBA" id="ARBA00022490"/>
    </source>
</evidence>
<organism evidence="8 9">
    <name type="scientific">Candidatus Desantisbacteria bacterium CG_4_10_14_0_8_um_filter_39_17</name>
    <dbReference type="NCBI Taxonomy" id="1974542"/>
    <lineage>
        <taxon>Bacteria</taxon>
        <taxon>Candidatus Desantisiibacteriota</taxon>
    </lineage>
</organism>
<comment type="similarity">
    <text evidence="2 5">Belongs to the RecX family.</text>
</comment>
<feature type="domain" description="RecX first three-helical" evidence="7">
    <location>
        <begin position="13"/>
        <end position="52"/>
    </location>
</feature>
<evidence type="ECO:0000313" key="9">
    <source>
        <dbReference type="Proteomes" id="UP000234145"/>
    </source>
</evidence>
<dbReference type="HAMAP" id="MF_01114">
    <property type="entry name" value="RecX"/>
    <property type="match status" value="1"/>
</dbReference>
<dbReference type="InterPro" id="IPR003783">
    <property type="entry name" value="Regulatory_RecX"/>
</dbReference>
<dbReference type="GO" id="GO:0006282">
    <property type="term" value="P:regulation of DNA repair"/>
    <property type="evidence" value="ECO:0007669"/>
    <property type="project" value="UniProtKB-UniRule"/>
</dbReference>